<accession>A0AAJ7SY67</accession>
<dbReference type="InterPro" id="IPR015253">
    <property type="entry name" value="CST_STN1_C"/>
</dbReference>
<evidence type="ECO:0000256" key="3">
    <source>
        <dbReference type="ARBA" id="ARBA00017411"/>
    </source>
</evidence>
<keyword evidence="5" id="KW-0779">Telomere</keyword>
<evidence type="ECO:0000256" key="4">
    <source>
        <dbReference type="ARBA" id="ARBA00022454"/>
    </source>
</evidence>
<dbReference type="KEGG" id="pmrn:116941132"/>
<dbReference type="Gene3D" id="1.10.10.980">
    <property type="entry name" value="CST, Suppressor of Cdc13 homolog, complex subunit STN1, N-terminal domain"/>
    <property type="match status" value="1"/>
</dbReference>
<proteinExistence type="predicted"/>
<feature type="domain" description="Stn1 C-terminal" evidence="9">
    <location>
        <begin position="199"/>
        <end position="378"/>
    </location>
</feature>
<gene>
    <name evidence="11" type="primary">STN1</name>
</gene>
<dbReference type="InterPro" id="IPR042082">
    <property type="entry name" value="CST_Stn1_wHTH1_sf"/>
</dbReference>
<evidence type="ECO:0000256" key="2">
    <source>
        <dbReference type="ARBA" id="ARBA00004574"/>
    </source>
</evidence>
<organism evidence="10 11">
    <name type="scientific">Petromyzon marinus</name>
    <name type="common">Sea lamprey</name>
    <dbReference type="NCBI Taxonomy" id="7757"/>
    <lineage>
        <taxon>Eukaryota</taxon>
        <taxon>Metazoa</taxon>
        <taxon>Chordata</taxon>
        <taxon>Craniata</taxon>
        <taxon>Vertebrata</taxon>
        <taxon>Cyclostomata</taxon>
        <taxon>Hyperoartia</taxon>
        <taxon>Petromyzontiformes</taxon>
        <taxon>Petromyzontidae</taxon>
        <taxon>Petromyzon</taxon>
    </lineage>
</organism>
<dbReference type="CTD" id="79991"/>
<evidence type="ECO:0000256" key="6">
    <source>
        <dbReference type="ARBA" id="ARBA00023125"/>
    </source>
</evidence>
<evidence type="ECO:0000256" key="8">
    <source>
        <dbReference type="ARBA" id="ARBA00030039"/>
    </source>
</evidence>
<dbReference type="AlphaFoldDB" id="A0AAJ7SY67"/>
<comment type="subcellular location">
    <subcellularLocation>
        <location evidence="2">Chromosome</location>
        <location evidence="2">Telomere</location>
    </subcellularLocation>
    <subcellularLocation>
        <location evidence="1">Nucleus</location>
    </subcellularLocation>
</comment>
<dbReference type="Proteomes" id="UP001318040">
    <property type="component" value="Chromosome 10"/>
</dbReference>
<protein>
    <recommendedName>
        <fullName evidence="3">CST complex subunit STN1</fullName>
    </recommendedName>
    <alternativeName>
        <fullName evidence="8">Suppressor of cdc thirteen homolog</fullName>
    </alternativeName>
</protein>
<evidence type="ECO:0000256" key="1">
    <source>
        <dbReference type="ARBA" id="ARBA00004123"/>
    </source>
</evidence>
<keyword evidence="4" id="KW-0158">Chromosome</keyword>
<dbReference type="PANTHER" id="PTHR13989">
    <property type="entry name" value="REPLICATION PROTEIN A-RELATED"/>
    <property type="match status" value="1"/>
</dbReference>
<dbReference type="InterPro" id="IPR040260">
    <property type="entry name" value="RFA2-like"/>
</dbReference>
<dbReference type="GO" id="GO:0000781">
    <property type="term" value="C:chromosome, telomeric region"/>
    <property type="evidence" value="ECO:0007669"/>
    <property type="project" value="UniProtKB-SubCell"/>
</dbReference>
<evidence type="ECO:0000259" key="9">
    <source>
        <dbReference type="Pfam" id="PF09170"/>
    </source>
</evidence>
<dbReference type="GO" id="GO:0005634">
    <property type="term" value="C:nucleus"/>
    <property type="evidence" value="ECO:0007669"/>
    <property type="project" value="UniProtKB-SubCell"/>
</dbReference>
<dbReference type="InterPro" id="IPR012340">
    <property type="entry name" value="NA-bd_OB-fold"/>
</dbReference>
<evidence type="ECO:0000313" key="10">
    <source>
        <dbReference type="Proteomes" id="UP001318040"/>
    </source>
</evidence>
<evidence type="ECO:0000313" key="11">
    <source>
        <dbReference type="RefSeq" id="XP_032807747.1"/>
    </source>
</evidence>
<dbReference type="Pfam" id="PF09170">
    <property type="entry name" value="STN1_2"/>
    <property type="match status" value="1"/>
</dbReference>
<dbReference type="GO" id="GO:0003677">
    <property type="term" value="F:DNA binding"/>
    <property type="evidence" value="ECO:0007669"/>
    <property type="project" value="UniProtKB-KW"/>
</dbReference>
<dbReference type="Gene3D" id="2.40.50.140">
    <property type="entry name" value="Nucleic acid-binding proteins"/>
    <property type="match status" value="1"/>
</dbReference>
<dbReference type="RefSeq" id="XP_032807747.1">
    <property type="nucleotide sequence ID" value="XM_032951856.1"/>
</dbReference>
<reference evidence="11" key="1">
    <citation type="submission" date="2025-08" db="UniProtKB">
        <authorList>
            <consortium name="RefSeq"/>
        </authorList>
    </citation>
    <scope>IDENTIFICATION</scope>
    <source>
        <tissue evidence="11">Sperm</tissue>
    </source>
</reference>
<evidence type="ECO:0000256" key="5">
    <source>
        <dbReference type="ARBA" id="ARBA00022895"/>
    </source>
</evidence>
<sequence>MAADPTPMKWWGLDPLHRTHVKLYVADILGMAPAASTPGVYFYRNHAITHVDVMGTVVEVRERESFTAYALDDGTGVITCLCWKEPERCRRGGGGTLPHSCASLVVIQDLLESVLHREAESSRAQLGDWLHVLGSINCQWETREIHASYYSRVDDPGCVQLIERLREQVRLYTQYYDKEYAWAENTSQLRGQSDILLGTLSDGILKFLEDNGMRSVYFQELQCVESLAALAALTERDTDRTRMLAHTSSRHEKCASQPSSKKEGCVACTAQVTTHAQFRDALCRLEQDGFVYKHPTNNELYLVTDLDVNLRDNVLLVVRGKCTGPDSRQSVVSLGDITYAVRNLCGVTVRESHVERVLAVLQDKSLVFCKGKDVYIAF</sequence>
<dbReference type="InterPro" id="IPR036390">
    <property type="entry name" value="WH_DNA-bd_sf"/>
</dbReference>
<dbReference type="SUPFAM" id="SSF46785">
    <property type="entry name" value="Winged helix' DNA-binding domain"/>
    <property type="match status" value="1"/>
</dbReference>
<dbReference type="PANTHER" id="PTHR13989:SF33">
    <property type="entry name" value="CST COMPLEX SUBUNIT STN1"/>
    <property type="match status" value="1"/>
</dbReference>
<name>A0AAJ7SY67_PETMA</name>
<evidence type="ECO:0000256" key="7">
    <source>
        <dbReference type="ARBA" id="ARBA00023242"/>
    </source>
</evidence>
<dbReference type="SUPFAM" id="SSF50249">
    <property type="entry name" value="Nucleic acid-binding proteins"/>
    <property type="match status" value="1"/>
</dbReference>
<keyword evidence="10" id="KW-1185">Reference proteome</keyword>
<keyword evidence="7" id="KW-0539">Nucleus</keyword>
<keyword evidence="6" id="KW-0238">DNA-binding</keyword>